<dbReference type="PRINTS" id="PR00059">
    <property type="entry name" value="RIBOSOMALL6"/>
</dbReference>
<dbReference type="GO" id="GO:0019843">
    <property type="term" value="F:rRNA binding"/>
    <property type="evidence" value="ECO:0007669"/>
    <property type="project" value="UniProtKB-UniRule"/>
</dbReference>
<comment type="subunit">
    <text evidence="6">Part of the 50S ribosomal subunit.</text>
</comment>
<dbReference type="AlphaFoldDB" id="A0A926E778"/>
<dbReference type="GO" id="GO:0003735">
    <property type="term" value="F:structural constituent of ribosome"/>
    <property type="evidence" value="ECO:0007669"/>
    <property type="project" value="UniProtKB-UniRule"/>
</dbReference>
<dbReference type="PANTHER" id="PTHR11655:SF14">
    <property type="entry name" value="LARGE RIBOSOMAL SUBUNIT PROTEIN UL6M"/>
    <property type="match status" value="1"/>
</dbReference>
<sequence length="181" mass="19848">MSRIGKKPINLPAGVEVKVDDKNVVTVKGPKGELQEKVSELLTIENKDNVVTVSRTGDDAERRAQHGLARALISNMVIGVTEGYEKKLQLVGVGYKAEKKGKKLVMNLGYSHPVEMEDPDGITTEAPDATTIIVKGIDKAKVGNYAANIRAWRIPEPYKAKGIRYEDEYIRRKEGKTGASS</sequence>
<evidence type="ECO:0000313" key="11">
    <source>
        <dbReference type="Proteomes" id="UP000610862"/>
    </source>
</evidence>
<gene>
    <name evidence="6 10" type="primary">rplF</name>
    <name evidence="10" type="ORF">H8692_02680</name>
</gene>
<dbReference type="FunFam" id="3.90.930.12:FF:000002">
    <property type="entry name" value="50S ribosomal protein L6"/>
    <property type="match status" value="1"/>
</dbReference>
<dbReference type="GO" id="GO:0002181">
    <property type="term" value="P:cytoplasmic translation"/>
    <property type="evidence" value="ECO:0007669"/>
    <property type="project" value="TreeGrafter"/>
</dbReference>
<evidence type="ECO:0000256" key="6">
    <source>
        <dbReference type="HAMAP-Rule" id="MF_01365"/>
    </source>
</evidence>
<dbReference type="PROSITE" id="PS00525">
    <property type="entry name" value="RIBOSOMAL_L6_1"/>
    <property type="match status" value="1"/>
</dbReference>
<comment type="similarity">
    <text evidence="1 6 7">Belongs to the universal ribosomal protein uL6 family.</text>
</comment>
<dbReference type="HAMAP" id="MF_01365_B">
    <property type="entry name" value="Ribosomal_uL6_B"/>
    <property type="match status" value="1"/>
</dbReference>
<feature type="domain" description="Large ribosomal subunit protein uL6 alpha-beta" evidence="9">
    <location>
        <begin position="12"/>
        <end position="83"/>
    </location>
</feature>
<dbReference type="EMBL" id="JACRTA010000001">
    <property type="protein sequence ID" value="MBC8567668.1"/>
    <property type="molecule type" value="Genomic_DNA"/>
</dbReference>
<keyword evidence="11" id="KW-1185">Reference proteome</keyword>
<comment type="function">
    <text evidence="6 8">This protein binds to the 23S rRNA, and is important in its secondary structure. It is located near the subunit interface in the base of the L7/L12 stalk, and near the tRNA binding site of the peptidyltransferase center.</text>
</comment>
<dbReference type="PANTHER" id="PTHR11655">
    <property type="entry name" value="60S/50S RIBOSOMAL PROTEIN L6/L9"/>
    <property type="match status" value="1"/>
</dbReference>
<dbReference type="GO" id="GO:0022625">
    <property type="term" value="C:cytosolic large ribosomal subunit"/>
    <property type="evidence" value="ECO:0007669"/>
    <property type="project" value="UniProtKB-UniRule"/>
</dbReference>
<proteinExistence type="inferred from homology"/>
<evidence type="ECO:0000256" key="7">
    <source>
        <dbReference type="RuleBase" id="RU003869"/>
    </source>
</evidence>
<dbReference type="PIRSF" id="PIRSF002162">
    <property type="entry name" value="Ribosomal_L6"/>
    <property type="match status" value="1"/>
</dbReference>
<dbReference type="Pfam" id="PF00347">
    <property type="entry name" value="Ribosomal_L6"/>
    <property type="match status" value="2"/>
</dbReference>
<keyword evidence="5 6" id="KW-0687">Ribonucleoprotein</keyword>
<name>A0A926E778_9FIRM</name>
<dbReference type="InterPro" id="IPR019906">
    <property type="entry name" value="Ribosomal_uL6_bac-type"/>
</dbReference>
<protein>
    <recommendedName>
        <fullName evidence="6">Large ribosomal subunit protein uL6</fullName>
    </recommendedName>
</protein>
<keyword evidence="2 6" id="KW-0699">rRNA-binding</keyword>
<dbReference type="Gene3D" id="3.90.930.12">
    <property type="entry name" value="Ribosomal protein L6, alpha-beta domain"/>
    <property type="match status" value="2"/>
</dbReference>
<dbReference type="InterPro" id="IPR000702">
    <property type="entry name" value="Ribosomal_uL6-like"/>
</dbReference>
<dbReference type="NCBIfam" id="TIGR03654">
    <property type="entry name" value="L6_bact"/>
    <property type="match status" value="1"/>
</dbReference>
<evidence type="ECO:0000256" key="8">
    <source>
        <dbReference type="RuleBase" id="RU003870"/>
    </source>
</evidence>
<dbReference type="InterPro" id="IPR002358">
    <property type="entry name" value="Ribosomal_uL6_CS"/>
</dbReference>
<keyword evidence="4 6" id="KW-0689">Ribosomal protein</keyword>
<accession>A0A926E778</accession>
<feature type="domain" description="Large ribosomal subunit protein uL6 alpha-beta" evidence="9">
    <location>
        <begin position="91"/>
        <end position="165"/>
    </location>
</feature>
<evidence type="ECO:0000256" key="3">
    <source>
        <dbReference type="ARBA" id="ARBA00022884"/>
    </source>
</evidence>
<comment type="caution">
    <text evidence="10">The sequence shown here is derived from an EMBL/GenBank/DDBJ whole genome shotgun (WGS) entry which is preliminary data.</text>
</comment>
<evidence type="ECO:0000313" key="10">
    <source>
        <dbReference type="EMBL" id="MBC8567668.1"/>
    </source>
</evidence>
<dbReference type="InterPro" id="IPR020040">
    <property type="entry name" value="Ribosomal_uL6_a/b-dom"/>
</dbReference>
<organism evidence="10 11">
    <name type="scientific">Lentihominibacter hominis</name>
    <dbReference type="NCBI Taxonomy" id="2763645"/>
    <lineage>
        <taxon>Bacteria</taxon>
        <taxon>Bacillati</taxon>
        <taxon>Bacillota</taxon>
        <taxon>Clostridia</taxon>
        <taxon>Peptostreptococcales</taxon>
        <taxon>Anaerovoracaceae</taxon>
        <taxon>Lentihominibacter</taxon>
    </lineage>
</organism>
<evidence type="ECO:0000256" key="5">
    <source>
        <dbReference type="ARBA" id="ARBA00023274"/>
    </source>
</evidence>
<evidence type="ECO:0000256" key="1">
    <source>
        <dbReference type="ARBA" id="ARBA00009356"/>
    </source>
</evidence>
<dbReference type="Proteomes" id="UP000610862">
    <property type="component" value="Unassembled WGS sequence"/>
</dbReference>
<evidence type="ECO:0000256" key="4">
    <source>
        <dbReference type="ARBA" id="ARBA00022980"/>
    </source>
</evidence>
<dbReference type="InterPro" id="IPR036789">
    <property type="entry name" value="Ribosomal_uL6-like_a/b-dom_sf"/>
</dbReference>
<dbReference type="SUPFAM" id="SSF56053">
    <property type="entry name" value="Ribosomal protein L6"/>
    <property type="match status" value="2"/>
</dbReference>
<evidence type="ECO:0000259" key="9">
    <source>
        <dbReference type="Pfam" id="PF00347"/>
    </source>
</evidence>
<evidence type="ECO:0000256" key="2">
    <source>
        <dbReference type="ARBA" id="ARBA00022730"/>
    </source>
</evidence>
<dbReference type="RefSeq" id="WP_177267700.1">
    <property type="nucleotide sequence ID" value="NZ_JACRTA010000001.1"/>
</dbReference>
<dbReference type="FunFam" id="3.90.930.12:FF:000001">
    <property type="entry name" value="50S ribosomal protein L6"/>
    <property type="match status" value="1"/>
</dbReference>
<keyword evidence="3 6" id="KW-0694">RNA-binding</keyword>
<reference evidence="10" key="1">
    <citation type="submission" date="2020-08" db="EMBL/GenBank/DDBJ databases">
        <title>Genome public.</title>
        <authorList>
            <person name="Liu C."/>
            <person name="Sun Q."/>
        </authorList>
    </citation>
    <scope>NUCLEOTIDE SEQUENCE</scope>
    <source>
        <strain evidence="10">NSJ-24</strain>
    </source>
</reference>